<dbReference type="SUPFAM" id="SSF53474">
    <property type="entry name" value="alpha/beta-Hydrolases"/>
    <property type="match status" value="1"/>
</dbReference>
<dbReference type="SUPFAM" id="SSF56801">
    <property type="entry name" value="Acetyl-CoA synthetase-like"/>
    <property type="match status" value="1"/>
</dbReference>
<reference evidence="6 7" key="1">
    <citation type="submission" date="2023-11" db="EMBL/GenBank/DDBJ databases">
        <title>Actinomadura monticuli sp. nov., isolated from volcanic ash.</title>
        <authorList>
            <person name="Lee S.D."/>
            <person name="Yang H."/>
            <person name="Kim I.S."/>
        </authorList>
    </citation>
    <scope>NUCLEOTIDE SEQUENCE [LARGE SCALE GENOMIC DNA]</scope>
    <source>
        <strain evidence="6 7">DLS-62</strain>
    </source>
</reference>
<feature type="domain" description="AMP-dependent synthetase/ligase" evidence="5">
    <location>
        <begin position="445"/>
        <end position="526"/>
    </location>
</feature>
<sequence length="1000" mass="107347">MPDVARTLFRLGARLGSTAQNALEVARFGGFDTDEDASPCEVVTEQRVYRLRHYFPDAAGGPVMLLVPPLMITAEVYDISSRVSAVRVLHDLGVDPWVVDFGAPEREPGGLERTITDHVLAVSDAVDRIRRDTGRDVHLAGYSQGGMFVYQAAAYRRSEGVESIVTFGSPADISQGLPFGLPSWLAAEGVERIPDQVLGGFAVPGWLTRLGFQALSPVKSVRSRIDFILQLHDRERLAPRERQRRFLEREGWVSWPGPALAEFLRQFIQHNRMLTGGFVIGDRLVTLADITCPVLTFVGEVDEIAPPPMVRGIRRAAPRAQVYEASLRAGHFGLVVGSLAIARTWPAVASWALWREGKDELPEIVVPVAGDEEAEAAGLPGGPAGYGLQLAMGIGTSAARSAIRTAAQVVRGTRQLSGEAAQNLPRLARLERIQSDTRMSMGLLLDEQARARPGEVFFLYQGRAHTHDAAKRRVDAVVRGLIHIGVRRGDAVGVLMATRPAALALVAALSRLGAVAVLLRPDGDPAAEARLSGVTRVIADPEHAALAGGLEGVQGYLLGGAGRGDRGALVDMEAIDPARVELPGWYRPNPGRAGDLAFVVFRGDGEQLRASRITNRRWALSAFGTASSAALSSSDTVYSITPLQHPSALLMSLGGAVAGGARLALASAPAAAAGECGGSSPHGGIDPETFWDEARRYGVTVASYTWMSLRDLVNAPPNPAERHHAVRLFIGSGMPRGLWRRVEDRFAPARVLEFYASTEGEAVLVNLSGKKPGSLGRTLPGSAAVRLARYDLENGRLDLGPDGFAVRCEPGEIGMLLARVRLSAIGAASRPLRGVFRPEDAWTITGDLFRRDADGDYWLVGRETELIRTAEGIVPPGPIRDALGDLPYVDSVAVYGIPVGGTELAAAAVTLRDAGELKAIDLSEALLRVEPGLRPALVRVVDEMPVTAGRRLWTAPLRDEGVPAADDGLTYYRDRSGAYRPLTETARRRLLRVAAGRQAR</sequence>
<dbReference type="InterPro" id="IPR042099">
    <property type="entry name" value="ANL_N_sf"/>
</dbReference>
<dbReference type="InterPro" id="IPR000873">
    <property type="entry name" value="AMP-dep_synth/lig_dom"/>
</dbReference>
<feature type="domain" description="AMP-dependent synthetase/ligase" evidence="5">
    <location>
        <begin position="629"/>
        <end position="784"/>
    </location>
</feature>
<dbReference type="Pfam" id="PF00501">
    <property type="entry name" value="AMP-binding"/>
    <property type="match status" value="2"/>
</dbReference>
<evidence type="ECO:0000259" key="5">
    <source>
        <dbReference type="Pfam" id="PF00501"/>
    </source>
</evidence>
<dbReference type="InterPro" id="IPR029058">
    <property type="entry name" value="AB_hydrolase_fold"/>
</dbReference>
<dbReference type="RefSeq" id="WP_371950729.1">
    <property type="nucleotide sequence ID" value="NZ_JAXCEI010000007.1"/>
</dbReference>
<comment type="caution">
    <text evidence="6">The sequence shown here is derived from an EMBL/GenBank/DDBJ whole genome shotgun (WGS) entry which is preliminary data.</text>
</comment>
<evidence type="ECO:0000256" key="4">
    <source>
        <dbReference type="ARBA" id="ARBA00022840"/>
    </source>
</evidence>
<gene>
    <name evidence="6" type="ORF">SM611_17845</name>
</gene>
<name>A0ABV4QCT8_9ACTN</name>
<dbReference type="EMBL" id="JAXCEI010000007">
    <property type="protein sequence ID" value="MFA1540793.1"/>
    <property type="molecule type" value="Genomic_DNA"/>
</dbReference>
<comment type="similarity">
    <text evidence="1">Belongs to the ATP-dependent AMP-binding enzyme family.</text>
</comment>
<keyword evidence="2" id="KW-0436">Ligase</keyword>
<keyword evidence="4" id="KW-0067">ATP-binding</keyword>
<dbReference type="NCBIfam" id="NF005898">
    <property type="entry name" value="PRK07868.1"/>
    <property type="match status" value="1"/>
</dbReference>
<evidence type="ECO:0000313" key="7">
    <source>
        <dbReference type="Proteomes" id="UP001569963"/>
    </source>
</evidence>
<dbReference type="PANTHER" id="PTHR43107:SF15">
    <property type="entry name" value="FATTY ACID TRANSPORT PROTEIN 3, ISOFORM A"/>
    <property type="match status" value="1"/>
</dbReference>
<dbReference type="Gene3D" id="3.40.50.1820">
    <property type="entry name" value="alpha/beta hydrolase"/>
    <property type="match status" value="1"/>
</dbReference>
<evidence type="ECO:0000256" key="2">
    <source>
        <dbReference type="ARBA" id="ARBA00022598"/>
    </source>
</evidence>
<keyword evidence="7" id="KW-1185">Reference proteome</keyword>
<protein>
    <submittedName>
        <fullName evidence="6">AMP-binding protein</fullName>
    </submittedName>
</protein>
<evidence type="ECO:0000313" key="6">
    <source>
        <dbReference type="EMBL" id="MFA1540793.1"/>
    </source>
</evidence>
<accession>A0ABV4QCT8</accession>
<keyword evidence="3" id="KW-0547">Nucleotide-binding</keyword>
<dbReference type="PANTHER" id="PTHR43107">
    <property type="entry name" value="LONG-CHAIN FATTY ACID TRANSPORT PROTEIN"/>
    <property type="match status" value="1"/>
</dbReference>
<dbReference type="Proteomes" id="UP001569963">
    <property type="component" value="Unassembled WGS sequence"/>
</dbReference>
<proteinExistence type="inferred from homology"/>
<dbReference type="Gene3D" id="3.40.50.12780">
    <property type="entry name" value="N-terminal domain of ligase-like"/>
    <property type="match status" value="1"/>
</dbReference>
<organism evidence="6 7">
    <name type="scientific">Actinomadura monticuli</name>
    <dbReference type="NCBI Taxonomy" id="3097367"/>
    <lineage>
        <taxon>Bacteria</taxon>
        <taxon>Bacillati</taxon>
        <taxon>Actinomycetota</taxon>
        <taxon>Actinomycetes</taxon>
        <taxon>Streptosporangiales</taxon>
        <taxon>Thermomonosporaceae</taxon>
        <taxon>Actinomadura</taxon>
    </lineage>
</organism>
<evidence type="ECO:0000256" key="3">
    <source>
        <dbReference type="ARBA" id="ARBA00022741"/>
    </source>
</evidence>
<evidence type="ECO:0000256" key="1">
    <source>
        <dbReference type="ARBA" id="ARBA00006432"/>
    </source>
</evidence>